<evidence type="ECO:0000313" key="7">
    <source>
        <dbReference type="EMBL" id="PRQ35467.1"/>
    </source>
</evidence>
<dbReference type="EMBL" id="PDCK01000043">
    <property type="protein sequence ID" value="PRQ35467.1"/>
    <property type="molecule type" value="Genomic_DNA"/>
</dbReference>
<dbReference type="AlphaFoldDB" id="A0A2P6QMR8"/>
<dbReference type="Pfam" id="PF04434">
    <property type="entry name" value="SWIM"/>
    <property type="match status" value="1"/>
</dbReference>
<evidence type="ECO:0000259" key="6">
    <source>
        <dbReference type="PROSITE" id="PS50966"/>
    </source>
</evidence>
<evidence type="ECO:0000256" key="2">
    <source>
        <dbReference type="ARBA" id="ARBA00022771"/>
    </source>
</evidence>
<accession>A0A2P6QMR8</accession>
<gene>
    <name evidence="7" type="ORF">RchiOBHm_Chr5g0080361</name>
</gene>
<keyword evidence="3" id="KW-0862">Zinc</keyword>
<dbReference type="Proteomes" id="UP000238479">
    <property type="component" value="Chromosome 5"/>
</dbReference>
<name>A0A2P6QMR8_ROSCH</name>
<evidence type="ECO:0000256" key="4">
    <source>
        <dbReference type="PROSITE-ProRule" id="PRU00325"/>
    </source>
</evidence>
<keyword evidence="2 4" id="KW-0863">Zinc-finger</keyword>
<dbReference type="SMART" id="SM00575">
    <property type="entry name" value="ZnF_PMZ"/>
    <property type="match status" value="1"/>
</dbReference>
<keyword evidence="8" id="KW-1185">Reference proteome</keyword>
<evidence type="ECO:0000256" key="5">
    <source>
        <dbReference type="SAM" id="MobiDB-lite"/>
    </source>
</evidence>
<dbReference type="PROSITE" id="PS50966">
    <property type="entry name" value="ZF_SWIM"/>
    <property type="match status" value="1"/>
</dbReference>
<dbReference type="InterPro" id="IPR006564">
    <property type="entry name" value="Znf_PMZ"/>
</dbReference>
<dbReference type="GO" id="GO:0008270">
    <property type="term" value="F:zinc ion binding"/>
    <property type="evidence" value="ECO:0007669"/>
    <property type="project" value="UniProtKB-KW"/>
</dbReference>
<dbReference type="InterPro" id="IPR007527">
    <property type="entry name" value="Znf_SWIM"/>
</dbReference>
<dbReference type="PANTHER" id="PTHR31973">
    <property type="entry name" value="POLYPROTEIN, PUTATIVE-RELATED"/>
    <property type="match status" value="1"/>
</dbReference>
<keyword evidence="1" id="KW-0479">Metal-binding</keyword>
<evidence type="ECO:0000256" key="1">
    <source>
        <dbReference type="ARBA" id="ARBA00022723"/>
    </source>
</evidence>
<feature type="domain" description="SWIM-type" evidence="6">
    <location>
        <begin position="63"/>
        <end position="95"/>
    </location>
</feature>
<evidence type="ECO:0000256" key="3">
    <source>
        <dbReference type="ARBA" id="ARBA00022833"/>
    </source>
</evidence>
<sequence length="373" mass="41593">MLERLRMYLMLRMAKQRELNWTQPVGPRIFGIIEKNRELSNNCYAESSIGGHFEVTHLHGRKFYVNMEDRTCSCRKWDLCGIPCSHAMTCLGWMDASPYDFVHNHYKREAYDRAYGYFFCPMSSQDLWPKTGGMPILPPLYHKQPGRPKKRRILEPNEIPKGAKKLQRYHAPSKCTLCKNEGHNKRTCPQRGQALEPPPHVPASENMYKASGTARGRARGTGTNRGRGIGNSIMMEEAQFGQGTRGQGRHGVQYVRVGGTRGGRGQFVAPTRERGQFESFIGRSQSTSFGTRGGGQTFASAGRGRSQFIAPTRGKGQPTSFGNGGGQALPGIERRRGQYVNRATRITQVTMHSTISTEATASQPISKASDNAF</sequence>
<feature type="region of interest" description="Disordered" evidence="5">
    <location>
        <begin position="312"/>
        <end position="331"/>
    </location>
</feature>
<dbReference type="PANTHER" id="PTHR31973:SF199">
    <property type="entry name" value="SWIM-TYPE DOMAIN-CONTAINING PROTEIN"/>
    <property type="match status" value="1"/>
</dbReference>
<reference evidence="7 8" key="1">
    <citation type="journal article" date="2018" name="Nat. Genet.">
        <title>The Rosa genome provides new insights in the design of modern roses.</title>
        <authorList>
            <person name="Bendahmane M."/>
        </authorList>
    </citation>
    <scope>NUCLEOTIDE SEQUENCE [LARGE SCALE GENOMIC DNA]</scope>
    <source>
        <strain evidence="8">cv. Old Blush</strain>
    </source>
</reference>
<evidence type="ECO:0000313" key="8">
    <source>
        <dbReference type="Proteomes" id="UP000238479"/>
    </source>
</evidence>
<comment type="caution">
    <text evidence="7">The sequence shown here is derived from an EMBL/GenBank/DDBJ whole genome shotgun (WGS) entry which is preliminary data.</text>
</comment>
<protein>
    <submittedName>
        <fullName evidence="7">Putative transcription factor interactor and regulator CCHC(Zn) family</fullName>
    </submittedName>
</protein>
<dbReference type="OMA" id="HYKREAY"/>
<organism evidence="7 8">
    <name type="scientific">Rosa chinensis</name>
    <name type="common">China rose</name>
    <dbReference type="NCBI Taxonomy" id="74649"/>
    <lineage>
        <taxon>Eukaryota</taxon>
        <taxon>Viridiplantae</taxon>
        <taxon>Streptophyta</taxon>
        <taxon>Embryophyta</taxon>
        <taxon>Tracheophyta</taxon>
        <taxon>Spermatophyta</taxon>
        <taxon>Magnoliopsida</taxon>
        <taxon>eudicotyledons</taxon>
        <taxon>Gunneridae</taxon>
        <taxon>Pentapetalae</taxon>
        <taxon>rosids</taxon>
        <taxon>fabids</taxon>
        <taxon>Rosales</taxon>
        <taxon>Rosaceae</taxon>
        <taxon>Rosoideae</taxon>
        <taxon>Rosoideae incertae sedis</taxon>
        <taxon>Rosa</taxon>
    </lineage>
</organism>
<proteinExistence type="predicted"/>
<dbReference type="Gramene" id="PRQ35467">
    <property type="protein sequence ID" value="PRQ35467"/>
    <property type="gene ID" value="RchiOBHm_Chr5g0080361"/>
</dbReference>